<keyword evidence="1" id="KW-0677">Repeat</keyword>
<comment type="caution">
    <text evidence="4">The sequence shown here is derived from an EMBL/GenBank/DDBJ whole genome shotgun (WGS) entry which is preliminary data.</text>
</comment>
<accession>A0AAW1QV49</accession>
<dbReference type="SUPFAM" id="SSF48371">
    <property type="entry name" value="ARM repeat"/>
    <property type="match status" value="1"/>
</dbReference>
<dbReference type="InterPro" id="IPR016024">
    <property type="entry name" value="ARM-type_fold"/>
</dbReference>
<evidence type="ECO:0000259" key="3">
    <source>
        <dbReference type="Pfam" id="PF08609"/>
    </source>
</evidence>
<evidence type="ECO:0000256" key="1">
    <source>
        <dbReference type="ARBA" id="ARBA00022737"/>
    </source>
</evidence>
<dbReference type="EMBL" id="JALJOS010000025">
    <property type="protein sequence ID" value="KAK9825340.1"/>
    <property type="molecule type" value="Genomic_DNA"/>
</dbReference>
<keyword evidence="5" id="KW-1185">Reference proteome</keyword>
<reference evidence="4 5" key="1">
    <citation type="journal article" date="2024" name="Nat. Commun.">
        <title>Phylogenomics reveals the evolutionary origins of lichenization in chlorophyte algae.</title>
        <authorList>
            <person name="Puginier C."/>
            <person name="Libourel C."/>
            <person name="Otte J."/>
            <person name="Skaloud P."/>
            <person name="Haon M."/>
            <person name="Grisel S."/>
            <person name="Petersen M."/>
            <person name="Berrin J.G."/>
            <person name="Delaux P.M."/>
            <person name="Dal Grande F."/>
            <person name="Keller J."/>
        </authorList>
    </citation>
    <scope>NUCLEOTIDE SEQUENCE [LARGE SCALE GENOMIC DNA]</scope>
    <source>
        <strain evidence="4 5">SAG 2145</strain>
    </source>
</reference>
<dbReference type="Pfam" id="PF08609">
    <property type="entry name" value="Fes1"/>
    <property type="match status" value="1"/>
</dbReference>
<feature type="region of interest" description="Disordered" evidence="2">
    <location>
        <begin position="20"/>
        <end position="40"/>
    </location>
</feature>
<dbReference type="Proteomes" id="UP001438707">
    <property type="component" value="Unassembled WGS sequence"/>
</dbReference>
<sequence length="354" mass="38421">MASGAETTPNWKGLFEWSIKQQTDPNQPQPQADAKEALKPVSEADRKWFEEAVQSFSGDNVVKRMKDIKAQLEKPISDEDDVEGREGLLEELLIIVEDIDCAKDFRTIGGIVTLFNLLDSKHAGLRAGSAEALAAIAQNYPQAQLWLLEAGALPKLLALLQDADQACRRKALLAISCLVRQSPPAMTAFRLSSGVPRLIAAGAASDPRLARKALQLLRYVLIENPDDARAACNQGLPELVAQLANTADNDVRLVALLLASQLILDAGAAQKFEQDTELEAEVRAAEARFNQMDVEDADAVREQLDLCQLIRALLSGAVMPRAGHEPATATQSATSSSQMTPAGTRSHWLIRRGD</sequence>
<dbReference type="InterPro" id="IPR011989">
    <property type="entry name" value="ARM-like"/>
</dbReference>
<evidence type="ECO:0000313" key="5">
    <source>
        <dbReference type="Proteomes" id="UP001438707"/>
    </source>
</evidence>
<dbReference type="Gene3D" id="1.25.10.10">
    <property type="entry name" value="Leucine-rich Repeat Variant"/>
    <property type="match status" value="1"/>
</dbReference>
<dbReference type="GO" id="GO:0000774">
    <property type="term" value="F:adenyl-nucleotide exchange factor activity"/>
    <property type="evidence" value="ECO:0007669"/>
    <property type="project" value="TreeGrafter"/>
</dbReference>
<evidence type="ECO:0000256" key="2">
    <source>
        <dbReference type="SAM" id="MobiDB-lite"/>
    </source>
</evidence>
<feature type="domain" description="Nucleotide exchange factor Fes1" evidence="3">
    <location>
        <begin position="12"/>
        <end position="104"/>
    </location>
</feature>
<protein>
    <recommendedName>
        <fullName evidence="3">Nucleotide exchange factor Fes1 domain-containing protein</fullName>
    </recommendedName>
</protein>
<name>A0AAW1QV49_9CHLO</name>
<feature type="compositionally biased region" description="Low complexity" evidence="2">
    <location>
        <begin position="326"/>
        <end position="342"/>
    </location>
</feature>
<dbReference type="InterPro" id="IPR050693">
    <property type="entry name" value="Hsp70_NEF-Inhibitors"/>
</dbReference>
<dbReference type="PANTHER" id="PTHR19316:SF18">
    <property type="entry name" value="HSP70-BINDING PROTEIN 1"/>
    <property type="match status" value="1"/>
</dbReference>
<evidence type="ECO:0000313" key="4">
    <source>
        <dbReference type="EMBL" id="KAK9825340.1"/>
    </source>
</evidence>
<proteinExistence type="predicted"/>
<gene>
    <name evidence="4" type="ORF">WJX74_010944</name>
</gene>
<dbReference type="InterPro" id="IPR013918">
    <property type="entry name" value="Nucleotide_exch_fac_Fes1"/>
</dbReference>
<feature type="region of interest" description="Disordered" evidence="2">
    <location>
        <begin position="323"/>
        <end position="354"/>
    </location>
</feature>
<dbReference type="PANTHER" id="PTHR19316">
    <property type="entry name" value="PROTEIN FOLDING REGULATOR"/>
    <property type="match status" value="1"/>
</dbReference>
<dbReference type="GO" id="GO:0005783">
    <property type="term" value="C:endoplasmic reticulum"/>
    <property type="evidence" value="ECO:0007669"/>
    <property type="project" value="TreeGrafter"/>
</dbReference>
<organism evidence="4 5">
    <name type="scientific">Apatococcus lobatus</name>
    <dbReference type="NCBI Taxonomy" id="904363"/>
    <lineage>
        <taxon>Eukaryota</taxon>
        <taxon>Viridiplantae</taxon>
        <taxon>Chlorophyta</taxon>
        <taxon>core chlorophytes</taxon>
        <taxon>Trebouxiophyceae</taxon>
        <taxon>Chlorellales</taxon>
        <taxon>Chlorellaceae</taxon>
        <taxon>Apatococcus</taxon>
    </lineage>
</organism>
<dbReference type="AlphaFoldDB" id="A0AAW1QV49"/>
<feature type="compositionally biased region" description="Polar residues" evidence="2">
    <location>
        <begin position="20"/>
        <end position="30"/>
    </location>
</feature>